<evidence type="ECO:0000313" key="3">
    <source>
        <dbReference type="Proteomes" id="UP000254848"/>
    </source>
</evidence>
<reference evidence="2 3" key="1">
    <citation type="submission" date="2018-07" db="EMBL/GenBank/DDBJ databases">
        <title>Genomic Encyclopedia of Type Strains, Phase IV (KMG-IV): sequencing the most valuable type-strain genomes for metagenomic binning, comparative biology and taxonomic classification.</title>
        <authorList>
            <person name="Goeker M."/>
        </authorList>
    </citation>
    <scope>NUCLEOTIDE SEQUENCE [LARGE SCALE GENOMIC DNA]</scope>
    <source>
        <strain evidence="2 3">DSM 103736</strain>
    </source>
</reference>
<name>A0A370R3A6_9GAMM</name>
<dbReference type="AlphaFoldDB" id="A0A370R3A6"/>
<comment type="caution">
    <text evidence="2">The sequence shown here is derived from an EMBL/GenBank/DDBJ whole genome shotgun (WGS) entry which is preliminary data.</text>
</comment>
<organism evidence="2 3">
    <name type="scientific">Enterobacillus tribolii</name>
    <dbReference type="NCBI Taxonomy" id="1487935"/>
    <lineage>
        <taxon>Bacteria</taxon>
        <taxon>Pseudomonadati</taxon>
        <taxon>Pseudomonadota</taxon>
        <taxon>Gammaproteobacteria</taxon>
        <taxon>Enterobacterales</taxon>
        <taxon>Hafniaceae</taxon>
        <taxon>Enterobacillus</taxon>
    </lineage>
</organism>
<evidence type="ECO:0000313" key="2">
    <source>
        <dbReference type="EMBL" id="RDK96920.1"/>
    </source>
</evidence>
<protein>
    <submittedName>
        <fullName evidence="2">Uncharacterized protein</fullName>
    </submittedName>
</protein>
<evidence type="ECO:0000256" key="1">
    <source>
        <dbReference type="SAM" id="Phobius"/>
    </source>
</evidence>
<dbReference type="Proteomes" id="UP000254848">
    <property type="component" value="Unassembled WGS sequence"/>
</dbReference>
<gene>
    <name evidence="2" type="ORF">C8D90_101357</name>
</gene>
<accession>A0A370R3A6</accession>
<proteinExistence type="predicted"/>
<dbReference type="EMBL" id="QRAP01000001">
    <property type="protein sequence ID" value="RDK96920.1"/>
    <property type="molecule type" value="Genomic_DNA"/>
</dbReference>
<keyword evidence="1" id="KW-1133">Transmembrane helix</keyword>
<sequence>MDTDIISALIAIIVVLVLTIKLLINLLKFNGNVGKKIKQYLRDLRDLLSGLV</sequence>
<keyword evidence="1" id="KW-0812">Transmembrane</keyword>
<keyword evidence="1" id="KW-0472">Membrane</keyword>
<keyword evidence="3" id="KW-1185">Reference proteome</keyword>
<feature type="transmembrane region" description="Helical" evidence="1">
    <location>
        <begin position="6"/>
        <end position="27"/>
    </location>
</feature>